<keyword evidence="2" id="KW-1185">Reference proteome</keyword>
<dbReference type="EMBL" id="SJOL01006443">
    <property type="protein sequence ID" value="TGZ66682.1"/>
    <property type="molecule type" value="Genomic_DNA"/>
</dbReference>
<dbReference type="OrthoDB" id="6243977at2759"/>
<organism evidence="1 2">
    <name type="scientific">Opisthorchis felineus</name>
    <dbReference type="NCBI Taxonomy" id="147828"/>
    <lineage>
        <taxon>Eukaryota</taxon>
        <taxon>Metazoa</taxon>
        <taxon>Spiralia</taxon>
        <taxon>Lophotrochozoa</taxon>
        <taxon>Platyhelminthes</taxon>
        <taxon>Trematoda</taxon>
        <taxon>Digenea</taxon>
        <taxon>Opisthorchiida</taxon>
        <taxon>Opisthorchiata</taxon>
        <taxon>Opisthorchiidae</taxon>
        <taxon>Opisthorchis</taxon>
    </lineage>
</organism>
<name>A0A4S2LSB8_OPIFE</name>
<accession>A0A4S2LSB8</accession>
<comment type="caution">
    <text evidence="1">The sequence shown here is derived from an EMBL/GenBank/DDBJ whole genome shotgun (WGS) entry which is preliminary data.</text>
</comment>
<gene>
    <name evidence="1" type="ORF">CRM22_005204</name>
</gene>
<protein>
    <submittedName>
        <fullName evidence="1">Uncharacterized protein</fullName>
    </submittedName>
</protein>
<evidence type="ECO:0000313" key="2">
    <source>
        <dbReference type="Proteomes" id="UP000308267"/>
    </source>
</evidence>
<evidence type="ECO:0000313" key="1">
    <source>
        <dbReference type="EMBL" id="TGZ66682.1"/>
    </source>
</evidence>
<dbReference type="Proteomes" id="UP000308267">
    <property type="component" value="Unassembled WGS sequence"/>
</dbReference>
<proteinExistence type="predicted"/>
<sequence>MHRQLPSLGTPCMSEHREFVKMQYGRKIAQDTCMLATMRTPDWPQAPPGCIGRHNSVPCTVTTNSSSSNVRMYPYSVYTSSCHPDPHRCQKLRNGCSRHRCLSGSALQGLVPSTGADATEIQRALLRSQIAETNSKAALFRSVPLSSVVLQHSVTRYPSGRPVSHLYQHSIHPTNHHHSLDQTAACLSGHSIGGAQSIVHLGFQPFPDPTSHSQRSIFTTDLLQRH</sequence>
<reference evidence="1 2" key="1">
    <citation type="journal article" date="2019" name="BMC Genomics">
        <title>New insights from Opisthorchis felineus genome: update on genomics of the epidemiologically important liver flukes.</title>
        <authorList>
            <person name="Ershov N.I."/>
            <person name="Mordvinov V.A."/>
            <person name="Prokhortchouk E.B."/>
            <person name="Pakharukova M.Y."/>
            <person name="Gunbin K.V."/>
            <person name="Ustyantsev K."/>
            <person name="Genaev M.A."/>
            <person name="Blinov A.G."/>
            <person name="Mazur A."/>
            <person name="Boulygina E."/>
            <person name="Tsygankova S."/>
            <person name="Khrameeva E."/>
            <person name="Chekanov N."/>
            <person name="Fan G."/>
            <person name="Xiao A."/>
            <person name="Zhang H."/>
            <person name="Xu X."/>
            <person name="Yang H."/>
            <person name="Solovyev V."/>
            <person name="Lee S.M."/>
            <person name="Liu X."/>
            <person name="Afonnikov D.A."/>
            <person name="Skryabin K.G."/>
        </authorList>
    </citation>
    <scope>NUCLEOTIDE SEQUENCE [LARGE SCALE GENOMIC DNA]</scope>
    <source>
        <strain evidence="1">AK-0245</strain>
        <tissue evidence="1">Whole organism</tissue>
    </source>
</reference>
<dbReference type="AlphaFoldDB" id="A0A4S2LSB8"/>